<evidence type="ECO:0000256" key="7">
    <source>
        <dbReference type="ARBA" id="ARBA00023306"/>
    </source>
</evidence>
<comment type="similarity">
    <text evidence="2">Belongs to the SCC4/mau-2 family.</text>
</comment>
<keyword evidence="3" id="KW-0132">Cell division</keyword>
<evidence type="ECO:0000256" key="6">
    <source>
        <dbReference type="ARBA" id="ARBA00023242"/>
    </source>
</evidence>
<dbReference type="GO" id="GO:0005634">
    <property type="term" value="C:nucleus"/>
    <property type="evidence" value="ECO:0007669"/>
    <property type="project" value="UniProtKB-SubCell"/>
</dbReference>
<dbReference type="STRING" id="595528.A0A0D2WVF7"/>
<dbReference type="AlphaFoldDB" id="A0A0D2WVF7"/>
<dbReference type="SMART" id="SM00028">
    <property type="entry name" value="TPR"/>
    <property type="match status" value="3"/>
</dbReference>
<dbReference type="GO" id="GO:0007059">
    <property type="term" value="P:chromosome segregation"/>
    <property type="evidence" value="ECO:0007669"/>
    <property type="project" value="UniProtKB-KW"/>
</dbReference>
<keyword evidence="9" id="KW-1185">Reference proteome</keyword>
<dbReference type="Proteomes" id="UP000008743">
    <property type="component" value="Unassembled WGS sequence"/>
</dbReference>
<dbReference type="RefSeq" id="XP_004345262.1">
    <property type="nucleotide sequence ID" value="XM_004345212.2"/>
</dbReference>
<dbReference type="eggNOG" id="KOG2300">
    <property type="taxonomic scope" value="Eukaryota"/>
</dbReference>
<keyword evidence="5" id="KW-0159">Chromosome partition</keyword>
<dbReference type="InterPro" id="IPR019440">
    <property type="entry name" value="MAU2"/>
</dbReference>
<reference evidence="9" key="1">
    <citation type="submission" date="2011-02" db="EMBL/GenBank/DDBJ databases">
        <title>The Genome Sequence of Capsaspora owczarzaki ATCC 30864.</title>
        <authorList>
            <person name="Russ C."/>
            <person name="Cuomo C."/>
            <person name="Burger G."/>
            <person name="Gray M.W."/>
            <person name="Holland P.W.H."/>
            <person name="King N."/>
            <person name="Lang F.B.F."/>
            <person name="Roger A.J."/>
            <person name="Ruiz-Trillo I."/>
            <person name="Young S.K."/>
            <person name="Zeng Q."/>
            <person name="Gargeya S."/>
            <person name="Alvarado L."/>
            <person name="Berlin A."/>
            <person name="Chapman S.B."/>
            <person name="Chen Z."/>
            <person name="Freedman E."/>
            <person name="Gellesch M."/>
            <person name="Goldberg J."/>
            <person name="Griggs A."/>
            <person name="Gujja S."/>
            <person name="Heilman E."/>
            <person name="Heiman D."/>
            <person name="Howarth C."/>
            <person name="Mehta T."/>
            <person name="Neiman D."/>
            <person name="Pearson M."/>
            <person name="Roberts A."/>
            <person name="Saif S."/>
            <person name="Shea T."/>
            <person name="Shenoy N."/>
            <person name="Sisk P."/>
            <person name="Stolte C."/>
            <person name="Sykes S."/>
            <person name="White J."/>
            <person name="Yandava C."/>
            <person name="Haas B."/>
            <person name="Nusbaum C."/>
            <person name="Birren B."/>
        </authorList>
    </citation>
    <scope>NUCLEOTIDE SEQUENCE</scope>
    <source>
        <strain evidence="9">ATCC 30864</strain>
    </source>
</reference>
<comment type="subcellular location">
    <subcellularLocation>
        <location evidence="1">Nucleus</location>
    </subcellularLocation>
</comment>
<keyword evidence="4" id="KW-0498">Mitosis</keyword>
<evidence type="ECO:0000256" key="1">
    <source>
        <dbReference type="ARBA" id="ARBA00004123"/>
    </source>
</evidence>
<sequence length="657" mass="71433">MALSVDNACQALVALAEQSRSVGNIAAAIKCLTAAVDAHPSPRLEVRIRLELGSLLAQHGDDETLETARMHLERVLLTSTSMSGVDEVRFRATLVLADLYCQADPSGRLARNILRPALDASLGFLDWNFCLLFASAELAAEQGAVDEAVQFLETGLERARQHELVQAEVLFALAQFQLRLAATHRSCRDFCQSEAALLAQSEQLLQSSRSLAELNPSLPLYAVALTVLMHLRSGSYRNATAFLPELSTLAYAVQQQDADSSAHASTRMMPFSSELLRNKPLESTQHGQMLQFRFLPDSQLQALVAIIQLACAVQGSDHAEVDRLAKQVSSFGFSESAATHASLRSRRSLSAQLLEFLYLELLVSVQITTLNAAELGNNISEITTLCESSPRLLRCTGDVLATLLGLYSLLLRRTTAAQGQLRAALAQSSRYELGVIVKANIVALLLSRGHAAAVDPELRALLDELDADSYLLPQSLLEVDSTARQPDVFAAVQCYVKAAVAFSESRIHEARELLTQCLVLADESGSPPHLVIAVRVLLGKVDVQMQEPGDELSRTLASVNSAATLAGNVLLVQECLEAQRESALRRNDLATELKHTASASMLTADIEKRRSEAARQPAMERAKWVYKTSDLRNQTAQSLARVQPLPRTAPADDMLLA</sequence>
<dbReference type="OrthoDB" id="5565328at2759"/>
<keyword evidence="7" id="KW-0131">Cell cycle</keyword>
<evidence type="ECO:0000313" key="9">
    <source>
        <dbReference type="Proteomes" id="UP000008743"/>
    </source>
</evidence>
<dbReference type="PANTHER" id="PTHR21394">
    <property type="entry name" value="MAU2 CHROMATID COHESION FACTOR HOMOLOG"/>
    <property type="match status" value="1"/>
</dbReference>
<accession>A0A0D2WVF7</accession>
<dbReference type="GO" id="GO:0007064">
    <property type="term" value="P:mitotic sister chromatid cohesion"/>
    <property type="evidence" value="ECO:0007669"/>
    <property type="project" value="InterPro"/>
</dbReference>
<dbReference type="InParanoid" id="A0A0D2WVF7"/>
<dbReference type="Pfam" id="PF10345">
    <property type="entry name" value="Cohesin_load"/>
    <property type="match status" value="1"/>
</dbReference>
<evidence type="ECO:0000313" key="8">
    <source>
        <dbReference type="EMBL" id="KJE96148.1"/>
    </source>
</evidence>
<dbReference type="InterPro" id="IPR011990">
    <property type="entry name" value="TPR-like_helical_dom_sf"/>
</dbReference>
<gene>
    <name evidence="8" type="ORF">CAOG_006513</name>
</gene>
<evidence type="ECO:0000256" key="4">
    <source>
        <dbReference type="ARBA" id="ARBA00022776"/>
    </source>
</evidence>
<dbReference type="Gene3D" id="1.25.40.10">
    <property type="entry name" value="Tetratricopeptide repeat domain"/>
    <property type="match status" value="1"/>
</dbReference>
<name>A0A0D2WVF7_CAPO3</name>
<dbReference type="InterPro" id="IPR019734">
    <property type="entry name" value="TPR_rpt"/>
</dbReference>
<evidence type="ECO:0008006" key="10">
    <source>
        <dbReference type="Google" id="ProtNLM"/>
    </source>
</evidence>
<evidence type="ECO:0000256" key="5">
    <source>
        <dbReference type="ARBA" id="ARBA00022829"/>
    </source>
</evidence>
<dbReference type="EMBL" id="KE346370">
    <property type="protein sequence ID" value="KJE96148.1"/>
    <property type="molecule type" value="Genomic_DNA"/>
</dbReference>
<proteinExistence type="inferred from homology"/>
<keyword evidence="6" id="KW-0539">Nucleus</keyword>
<dbReference type="GO" id="GO:0051301">
    <property type="term" value="P:cell division"/>
    <property type="evidence" value="ECO:0007669"/>
    <property type="project" value="UniProtKB-KW"/>
</dbReference>
<organism evidence="8 9">
    <name type="scientific">Capsaspora owczarzaki (strain ATCC 30864)</name>
    <dbReference type="NCBI Taxonomy" id="595528"/>
    <lineage>
        <taxon>Eukaryota</taxon>
        <taxon>Filasterea</taxon>
        <taxon>Capsaspora</taxon>
    </lineage>
</organism>
<dbReference type="OMA" id="CAPRVEM"/>
<evidence type="ECO:0000256" key="2">
    <source>
        <dbReference type="ARBA" id="ARBA00008585"/>
    </source>
</evidence>
<protein>
    <recommendedName>
        <fullName evidence="10">MAU2 chromatid cohesion factor homolog</fullName>
    </recommendedName>
</protein>
<evidence type="ECO:0000256" key="3">
    <source>
        <dbReference type="ARBA" id="ARBA00022618"/>
    </source>
</evidence>